<gene>
    <name evidence="1" type="ORF">PAHAL_2G247200</name>
</gene>
<dbReference type="EMBL" id="CM008047">
    <property type="protein sequence ID" value="PVH64354.1"/>
    <property type="molecule type" value="Genomic_DNA"/>
</dbReference>
<accession>A0A2T8KQB9</accession>
<evidence type="ECO:0000313" key="1">
    <source>
        <dbReference type="EMBL" id="PVH64354.1"/>
    </source>
</evidence>
<dbReference type="Proteomes" id="UP000243499">
    <property type="component" value="Chromosome 2"/>
</dbReference>
<proteinExistence type="predicted"/>
<protein>
    <submittedName>
        <fullName evidence="1">Uncharacterized protein</fullName>
    </submittedName>
</protein>
<organism evidence="1">
    <name type="scientific">Panicum hallii</name>
    <dbReference type="NCBI Taxonomy" id="206008"/>
    <lineage>
        <taxon>Eukaryota</taxon>
        <taxon>Viridiplantae</taxon>
        <taxon>Streptophyta</taxon>
        <taxon>Embryophyta</taxon>
        <taxon>Tracheophyta</taxon>
        <taxon>Spermatophyta</taxon>
        <taxon>Magnoliopsida</taxon>
        <taxon>Liliopsida</taxon>
        <taxon>Poales</taxon>
        <taxon>Poaceae</taxon>
        <taxon>PACMAD clade</taxon>
        <taxon>Panicoideae</taxon>
        <taxon>Panicodae</taxon>
        <taxon>Paniceae</taxon>
        <taxon>Panicinae</taxon>
        <taxon>Panicum</taxon>
        <taxon>Panicum sect. Panicum</taxon>
    </lineage>
</organism>
<dbReference type="Gramene" id="PVH64354">
    <property type="protein sequence ID" value="PVH64354"/>
    <property type="gene ID" value="PAHAL_2G247200"/>
</dbReference>
<dbReference type="AlphaFoldDB" id="A0A2T8KQB9"/>
<name>A0A2T8KQB9_9POAL</name>
<sequence length="80" mass="9345">MWLFFQVKISGSEYTCGSINNCGGTMSTNKWVADRAVDLLRDNHEMGPRELLDMYSYFCWTCLWEYDLDMMVPLFGHDGM</sequence>
<reference evidence="1" key="1">
    <citation type="submission" date="2018-04" db="EMBL/GenBank/DDBJ databases">
        <title>WGS assembly of Panicum hallii.</title>
        <authorList>
            <person name="Lovell J."/>
            <person name="Jenkins J."/>
            <person name="Lowry D."/>
            <person name="Mamidi S."/>
            <person name="Sreedasyam A."/>
            <person name="Weng X."/>
            <person name="Barry K."/>
            <person name="Bonette J."/>
            <person name="Campitelli B."/>
            <person name="Daum C."/>
            <person name="Gordon S."/>
            <person name="Gould B."/>
            <person name="Lipzen A."/>
            <person name="Macqueen A."/>
            <person name="Palacio-Mejia J."/>
            <person name="Plott C."/>
            <person name="Shakirov E."/>
            <person name="Shu S."/>
            <person name="Yoshinaga Y."/>
            <person name="Zane M."/>
            <person name="Rokhsar D."/>
            <person name="Grimwood J."/>
            <person name="Schmutz J."/>
            <person name="Juenger T."/>
        </authorList>
    </citation>
    <scope>NUCLEOTIDE SEQUENCE [LARGE SCALE GENOMIC DNA]</scope>
    <source>
        <strain evidence="1">FIL2</strain>
    </source>
</reference>